<feature type="region of interest" description="Disordered" evidence="1">
    <location>
        <begin position="1"/>
        <end position="36"/>
    </location>
</feature>
<feature type="region of interest" description="Disordered" evidence="1">
    <location>
        <begin position="268"/>
        <end position="299"/>
    </location>
</feature>
<accession>A0AAD6GB25</accession>
<dbReference type="AlphaFoldDB" id="A0AAD6GB25"/>
<protein>
    <submittedName>
        <fullName evidence="2">Uncharacterized protein</fullName>
    </submittedName>
</protein>
<dbReference type="Proteomes" id="UP001220324">
    <property type="component" value="Unassembled WGS sequence"/>
</dbReference>
<evidence type="ECO:0000313" key="3">
    <source>
        <dbReference type="Proteomes" id="UP001220324"/>
    </source>
</evidence>
<comment type="caution">
    <text evidence="2">The sequence shown here is derived from an EMBL/GenBank/DDBJ whole genome shotgun (WGS) entry which is preliminary data.</text>
</comment>
<keyword evidence="3" id="KW-1185">Reference proteome</keyword>
<name>A0AAD6GB25_9EURO</name>
<evidence type="ECO:0000313" key="2">
    <source>
        <dbReference type="EMBL" id="KAJ5526278.1"/>
    </source>
</evidence>
<feature type="compositionally biased region" description="Low complexity" evidence="1">
    <location>
        <begin position="280"/>
        <end position="299"/>
    </location>
</feature>
<feature type="compositionally biased region" description="Basic residues" evidence="1">
    <location>
        <begin position="1"/>
        <end position="10"/>
    </location>
</feature>
<dbReference type="EMBL" id="JAQIZZ010000008">
    <property type="protein sequence ID" value="KAJ5526278.1"/>
    <property type="molecule type" value="Genomic_DNA"/>
</dbReference>
<organism evidence="2 3">
    <name type="scientific">Penicillium frequentans</name>
    <dbReference type="NCBI Taxonomy" id="3151616"/>
    <lineage>
        <taxon>Eukaryota</taxon>
        <taxon>Fungi</taxon>
        <taxon>Dikarya</taxon>
        <taxon>Ascomycota</taxon>
        <taxon>Pezizomycotina</taxon>
        <taxon>Eurotiomycetes</taxon>
        <taxon>Eurotiomycetidae</taxon>
        <taxon>Eurotiales</taxon>
        <taxon>Aspergillaceae</taxon>
        <taxon>Penicillium</taxon>
    </lineage>
</organism>
<reference evidence="2 3" key="1">
    <citation type="journal article" date="2023" name="IMA Fungus">
        <title>Comparative genomic study of the Penicillium genus elucidates a diverse pangenome and 15 lateral gene transfer events.</title>
        <authorList>
            <person name="Petersen C."/>
            <person name="Sorensen T."/>
            <person name="Nielsen M.R."/>
            <person name="Sondergaard T.E."/>
            <person name="Sorensen J.L."/>
            <person name="Fitzpatrick D.A."/>
            <person name="Frisvad J.C."/>
            <person name="Nielsen K.L."/>
        </authorList>
    </citation>
    <scope>NUCLEOTIDE SEQUENCE [LARGE SCALE GENOMIC DNA]</scope>
    <source>
        <strain evidence="2 3">IBT 35679</strain>
    </source>
</reference>
<sequence>MAAIVGKKRSASPPEGGGPPAKEVALGPPAEPPQRNWDFTKIEDIPQSIRAKKVAKFSVEVVYKGENPTNNEHPTNHTITRLTFQHKQEHDTAYMVAGTAGLTIDLQVDLTDLAGHLRNAADVQVKTFTYDGVHKRAVYAYDVPIKPTRKGRGGRNSGKTVKDFLEVLLTNNFVPCGFNIEDYHIVGCKDFTSQYVYRLNEAKILDIPAATAQDFYDRFNYNHTLPYHDERKEGEDYVRFKVNVGRAVWNPISDEKHVDIPGIVYVGRPKRYGGKDVQSDDQSSKVSTSETSAGSSGSL</sequence>
<proteinExistence type="predicted"/>
<gene>
    <name evidence="2" type="ORF">N7494_012928</name>
</gene>
<evidence type="ECO:0000256" key="1">
    <source>
        <dbReference type="SAM" id="MobiDB-lite"/>
    </source>
</evidence>